<feature type="coiled-coil region" evidence="2">
    <location>
        <begin position="4"/>
        <end position="31"/>
    </location>
</feature>
<protein>
    <recommendedName>
        <fullName evidence="8">RsbR, positive regulator of sigma-B</fullName>
    </recommendedName>
</protein>
<dbReference type="Pfam" id="PF01740">
    <property type="entry name" value="STAS"/>
    <property type="match status" value="1"/>
</dbReference>
<dbReference type="PROSITE" id="PS50113">
    <property type="entry name" value="PAC"/>
    <property type="match status" value="1"/>
</dbReference>
<dbReference type="InterPro" id="IPR051932">
    <property type="entry name" value="Bact_StressResp_Reg"/>
</dbReference>
<evidence type="ECO:0000259" key="4">
    <source>
        <dbReference type="PROSITE" id="PS50113"/>
    </source>
</evidence>
<feature type="domain" description="PAS" evidence="3">
    <location>
        <begin position="31"/>
        <end position="101"/>
    </location>
</feature>
<dbReference type="PROSITE" id="PS50801">
    <property type="entry name" value="STAS"/>
    <property type="match status" value="1"/>
</dbReference>
<dbReference type="InterPro" id="IPR036513">
    <property type="entry name" value="STAS_dom_sf"/>
</dbReference>
<evidence type="ECO:0000313" key="6">
    <source>
        <dbReference type="EMBL" id="EYF04673.1"/>
    </source>
</evidence>
<dbReference type="CDD" id="cd07041">
    <property type="entry name" value="STAS_RsbR_RsbS_like"/>
    <property type="match status" value="1"/>
</dbReference>
<evidence type="ECO:0000256" key="1">
    <source>
        <dbReference type="ARBA" id="ARBA00022553"/>
    </source>
</evidence>
<dbReference type="RefSeq" id="WP_052375602.1">
    <property type="nucleotide sequence ID" value="NZ_ASRX01000031.1"/>
</dbReference>
<dbReference type="Gene3D" id="3.30.750.24">
    <property type="entry name" value="STAS domain"/>
    <property type="match status" value="1"/>
</dbReference>
<feature type="domain" description="PAS" evidence="3">
    <location>
        <begin position="171"/>
        <end position="207"/>
    </location>
</feature>
<keyword evidence="7" id="KW-1185">Reference proteome</keyword>
<gene>
    <name evidence="6" type="ORF">CAP_4349</name>
</gene>
<keyword evidence="2" id="KW-0175">Coiled coil</keyword>
<organism evidence="6 7">
    <name type="scientific">Chondromyces apiculatus DSM 436</name>
    <dbReference type="NCBI Taxonomy" id="1192034"/>
    <lineage>
        <taxon>Bacteria</taxon>
        <taxon>Pseudomonadati</taxon>
        <taxon>Myxococcota</taxon>
        <taxon>Polyangia</taxon>
        <taxon>Polyangiales</taxon>
        <taxon>Polyangiaceae</taxon>
        <taxon>Chondromyces</taxon>
    </lineage>
</organism>
<dbReference type="SMART" id="SM00086">
    <property type="entry name" value="PAC"/>
    <property type="match status" value="2"/>
</dbReference>
<dbReference type="InterPro" id="IPR002645">
    <property type="entry name" value="STAS_dom"/>
</dbReference>
<comment type="caution">
    <text evidence="6">The sequence shown here is derived from an EMBL/GenBank/DDBJ whole genome shotgun (WGS) entry which is preliminary data.</text>
</comment>
<dbReference type="Pfam" id="PF08448">
    <property type="entry name" value="PAS_4"/>
    <property type="match status" value="2"/>
</dbReference>
<dbReference type="InterPro" id="IPR035965">
    <property type="entry name" value="PAS-like_dom_sf"/>
</dbReference>
<accession>A0A017T5Y9</accession>
<dbReference type="InterPro" id="IPR000014">
    <property type="entry name" value="PAS"/>
</dbReference>
<feature type="domain" description="PAC" evidence="4">
    <location>
        <begin position="104"/>
        <end position="156"/>
    </location>
</feature>
<reference evidence="6 7" key="1">
    <citation type="submission" date="2013-05" db="EMBL/GenBank/DDBJ databases">
        <title>Genome assembly of Chondromyces apiculatus DSM 436.</title>
        <authorList>
            <person name="Sharma G."/>
            <person name="Khatri I."/>
            <person name="Kaur C."/>
            <person name="Mayilraj S."/>
            <person name="Subramanian S."/>
        </authorList>
    </citation>
    <scope>NUCLEOTIDE SEQUENCE [LARGE SCALE GENOMIC DNA]</scope>
    <source>
        <strain evidence="6 7">DSM 436</strain>
    </source>
</reference>
<evidence type="ECO:0000259" key="3">
    <source>
        <dbReference type="PROSITE" id="PS50112"/>
    </source>
</evidence>
<dbReference type="SMART" id="SM00091">
    <property type="entry name" value="PAS"/>
    <property type="match status" value="2"/>
</dbReference>
<dbReference type="CDD" id="cd00130">
    <property type="entry name" value="PAS"/>
    <property type="match status" value="2"/>
</dbReference>
<dbReference type="NCBIfam" id="TIGR00229">
    <property type="entry name" value="sensory_box"/>
    <property type="match status" value="2"/>
</dbReference>
<keyword evidence="1" id="KW-0597">Phosphoprotein</keyword>
<dbReference type="eggNOG" id="COG1366">
    <property type="taxonomic scope" value="Bacteria"/>
</dbReference>
<dbReference type="SUPFAM" id="SSF52091">
    <property type="entry name" value="SpoIIaa-like"/>
    <property type="match status" value="1"/>
</dbReference>
<dbReference type="SUPFAM" id="SSF55785">
    <property type="entry name" value="PYP-like sensor domain (PAS domain)"/>
    <property type="match status" value="2"/>
</dbReference>
<dbReference type="EMBL" id="ASRX01000031">
    <property type="protein sequence ID" value="EYF04673.1"/>
    <property type="molecule type" value="Genomic_DNA"/>
</dbReference>
<dbReference type="PROSITE" id="PS50112">
    <property type="entry name" value="PAS"/>
    <property type="match status" value="2"/>
</dbReference>
<name>A0A017T5Y9_9BACT</name>
<dbReference type="PANTHER" id="PTHR33745:SF3">
    <property type="entry name" value="RSBT CO-ANTAGONIST PROTEIN RSBRC"/>
    <property type="match status" value="1"/>
</dbReference>
<dbReference type="Proteomes" id="UP000019678">
    <property type="component" value="Unassembled WGS sequence"/>
</dbReference>
<evidence type="ECO:0008006" key="8">
    <source>
        <dbReference type="Google" id="ProtNLM"/>
    </source>
</evidence>
<dbReference type="InterPro" id="IPR001610">
    <property type="entry name" value="PAC"/>
</dbReference>
<evidence type="ECO:0000259" key="5">
    <source>
        <dbReference type="PROSITE" id="PS50801"/>
    </source>
</evidence>
<dbReference type="AlphaFoldDB" id="A0A017T5Y9"/>
<feature type="domain" description="STAS" evidence="5">
    <location>
        <begin position="310"/>
        <end position="421"/>
    </location>
</feature>
<dbReference type="STRING" id="1192034.CAP_4349"/>
<proteinExistence type="predicted"/>
<evidence type="ECO:0000313" key="7">
    <source>
        <dbReference type="Proteomes" id="UP000019678"/>
    </source>
</evidence>
<dbReference type="InterPro" id="IPR013656">
    <property type="entry name" value="PAS_4"/>
</dbReference>
<evidence type="ECO:0000256" key="2">
    <source>
        <dbReference type="SAM" id="Coils"/>
    </source>
</evidence>
<sequence>MSDVAGLKAEIEALTRRTEALTRELAASRESDARHRGILDAQHELICRLLPDGRLTYVNDAYCRYFERTRESLLGNTFTPLVPEEDRAYVEGVFGSLGKDKPFMVTEHRVIRPDGRIAWQRWADHVLFDEAGEVAEMQAVGIDITEGREAEEAVRRQNDQLERAAVERSAQLRNFHTLTECVPDAVALIDSEGVIFYANPAYVRLAGGSDSPVGKRAVEVHSEVQDILEEAMRQARLAGFWQSELLLLPAERGQIVALATLVKIESGSDAGGVVGMVLRDVSAEREAEAERAALQAKVIEAQETMIRELSTPLLPLADQVLALPLIGVIDNRRAAVVLDTLLNGVVEHQASTVLIDVTGVSIMDSHVADVLMRTAKAVRLLGAEVVLTGIQPHVAQTLMTLGVDVGATVTLRSLKDGIAFAMRRRRQATGRG</sequence>
<dbReference type="InterPro" id="IPR000700">
    <property type="entry name" value="PAS-assoc_C"/>
</dbReference>
<dbReference type="PANTHER" id="PTHR33745">
    <property type="entry name" value="RSBT ANTAGONIST PROTEIN RSBS-RELATED"/>
    <property type="match status" value="1"/>
</dbReference>
<dbReference type="Gene3D" id="3.30.450.20">
    <property type="entry name" value="PAS domain"/>
    <property type="match status" value="2"/>
</dbReference>